<gene>
    <name evidence="4" type="primary">truD</name>
    <name evidence="6" type="ORF">FCL40_07680</name>
</gene>
<dbReference type="RefSeq" id="WP_136852579.1">
    <property type="nucleotide sequence ID" value="NZ_SWCI01000004.1"/>
</dbReference>
<comment type="catalytic activity">
    <reaction evidence="4">
        <text>uridine(13) in tRNA = pseudouridine(13) in tRNA</text>
        <dbReference type="Rhea" id="RHEA:42540"/>
        <dbReference type="Rhea" id="RHEA-COMP:10105"/>
        <dbReference type="Rhea" id="RHEA-COMP:10106"/>
        <dbReference type="ChEBI" id="CHEBI:65314"/>
        <dbReference type="ChEBI" id="CHEBI:65315"/>
        <dbReference type="EC" id="5.4.99.27"/>
    </reaction>
</comment>
<dbReference type="Proteomes" id="UP000305674">
    <property type="component" value="Unassembled WGS sequence"/>
</dbReference>
<dbReference type="EMBL" id="SWCI01000004">
    <property type="protein sequence ID" value="TKB49211.1"/>
    <property type="molecule type" value="Genomic_DNA"/>
</dbReference>
<evidence type="ECO:0000259" key="5">
    <source>
        <dbReference type="PROSITE" id="PS50984"/>
    </source>
</evidence>
<dbReference type="GO" id="GO:0031119">
    <property type="term" value="P:tRNA pseudouridine synthesis"/>
    <property type="evidence" value="ECO:0007669"/>
    <property type="project" value="UniProtKB-UniRule"/>
</dbReference>
<dbReference type="PANTHER" id="PTHR47811">
    <property type="entry name" value="TRNA PSEUDOURIDINE SYNTHASE D"/>
    <property type="match status" value="1"/>
</dbReference>
<feature type="domain" description="TRUD" evidence="5">
    <location>
        <begin position="157"/>
        <end position="301"/>
    </location>
</feature>
<accession>A0A4U1BGP8</accession>
<keyword evidence="7" id="KW-1185">Reference proteome</keyword>
<dbReference type="InterPro" id="IPR042214">
    <property type="entry name" value="TruD_catalytic"/>
</dbReference>
<dbReference type="HAMAP" id="MF_01082">
    <property type="entry name" value="TruD"/>
    <property type="match status" value="1"/>
</dbReference>
<dbReference type="Gene3D" id="3.30.2350.20">
    <property type="entry name" value="TruD, catalytic domain"/>
    <property type="match status" value="1"/>
</dbReference>
<evidence type="ECO:0000256" key="3">
    <source>
        <dbReference type="ARBA" id="ARBA00023235"/>
    </source>
</evidence>
<dbReference type="Gene3D" id="3.30.2340.10">
    <property type="entry name" value="TruD, insertion domain"/>
    <property type="match status" value="1"/>
</dbReference>
<dbReference type="Pfam" id="PF01142">
    <property type="entry name" value="TruD"/>
    <property type="match status" value="2"/>
</dbReference>
<dbReference type="InterPro" id="IPR020119">
    <property type="entry name" value="PsdUridine_synth_TruD_CS"/>
</dbReference>
<dbReference type="InterPro" id="IPR001656">
    <property type="entry name" value="PsdUridine_synth_TruD"/>
</dbReference>
<dbReference type="OrthoDB" id="1550679at2"/>
<keyword evidence="3 4" id="KW-0413">Isomerase</keyword>
<comment type="similarity">
    <text evidence="1 4">Belongs to the pseudouridine synthase TruD family.</text>
</comment>
<dbReference type="PROSITE" id="PS01268">
    <property type="entry name" value="UPF0024"/>
    <property type="match status" value="1"/>
</dbReference>
<dbReference type="GO" id="GO:0003723">
    <property type="term" value="F:RNA binding"/>
    <property type="evidence" value="ECO:0007669"/>
    <property type="project" value="InterPro"/>
</dbReference>
<dbReference type="InterPro" id="IPR011760">
    <property type="entry name" value="PsdUridine_synth_TruD_insert"/>
</dbReference>
<keyword evidence="2 4" id="KW-0819">tRNA processing</keyword>
<dbReference type="GO" id="GO:0005829">
    <property type="term" value="C:cytosol"/>
    <property type="evidence" value="ECO:0007669"/>
    <property type="project" value="TreeGrafter"/>
</dbReference>
<evidence type="ECO:0000313" key="6">
    <source>
        <dbReference type="EMBL" id="TKB49211.1"/>
    </source>
</evidence>
<dbReference type="InterPro" id="IPR043165">
    <property type="entry name" value="TruD_insert_sf"/>
</dbReference>
<evidence type="ECO:0000256" key="2">
    <source>
        <dbReference type="ARBA" id="ARBA00022694"/>
    </source>
</evidence>
<dbReference type="CDD" id="cd02575">
    <property type="entry name" value="PseudoU_synth_EcTruD"/>
    <property type="match status" value="1"/>
</dbReference>
<dbReference type="PANTHER" id="PTHR47811:SF1">
    <property type="entry name" value="TRNA PSEUDOURIDINE SYNTHASE D"/>
    <property type="match status" value="1"/>
</dbReference>
<dbReference type="EC" id="5.4.99.27" evidence="4"/>
<organism evidence="6 7">
    <name type="scientific">Ferrimonas sediminicola</name>
    <dbReference type="NCBI Taxonomy" id="2569538"/>
    <lineage>
        <taxon>Bacteria</taxon>
        <taxon>Pseudomonadati</taxon>
        <taxon>Pseudomonadota</taxon>
        <taxon>Gammaproteobacteria</taxon>
        <taxon>Alteromonadales</taxon>
        <taxon>Ferrimonadaceae</taxon>
        <taxon>Ferrimonas</taxon>
    </lineage>
</organism>
<name>A0A4U1BGP8_9GAMM</name>
<evidence type="ECO:0000256" key="1">
    <source>
        <dbReference type="ARBA" id="ARBA00007953"/>
    </source>
</evidence>
<protein>
    <recommendedName>
        <fullName evidence="4">tRNA pseudouridine synthase D</fullName>
        <ecNumber evidence="4">5.4.99.27</ecNumber>
    </recommendedName>
    <alternativeName>
        <fullName evidence="4">tRNA pseudouridine(13) synthase</fullName>
    </alternativeName>
    <alternativeName>
        <fullName evidence="4">tRNA pseudouridylate synthase D</fullName>
    </alternativeName>
    <alternativeName>
        <fullName evidence="4">tRNA-uridine isomerase D</fullName>
    </alternativeName>
</protein>
<dbReference type="SUPFAM" id="SSF55120">
    <property type="entry name" value="Pseudouridine synthase"/>
    <property type="match status" value="1"/>
</dbReference>
<feature type="active site" description="Nucleophile" evidence="4">
    <location>
        <position position="82"/>
    </location>
</feature>
<evidence type="ECO:0000256" key="4">
    <source>
        <dbReference type="HAMAP-Rule" id="MF_01082"/>
    </source>
</evidence>
<dbReference type="InterPro" id="IPR050170">
    <property type="entry name" value="TruD_pseudoU_synthase"/>
</dbReference>
<reference evidence="6 7" key="1">
    <citation type="submission" date="2019-04" db="EMBL/GenBank/DDBJ databases">
        <authorList>
            <person name="Hwang J.C."/>
        </authorList>
    </citation>
    <scope>NUCLEOTIDE SEQUENCE [LARGE SCALE GENOMIC DNA]</scope>
    <source>
        <strain evidence="6 7">IMCC35001</strain>
    </source>
</reference>
<evidence type="ECO:0000313" key="7">
    <source>
        <dbReference type="Proteomes" id="UP000305674"/>
    </source>
</evidence>
<dbReference type="GO" id="GO:0160150">
    <property type="term" value="F:tRNA pseudouridine(13) synthase activity"/>
    <property type="evidence" value="ECO:0007669"/>
    <property type="project" value="UniProtKB-EC"/>
</dbReference>
<comment type="function">
    <text evidence="4">Responsible for synthesis of pseudouridine from uracil-13 in transfer RNAs.</text>
</comment>
<sequence>MTEYTLPQWHYLHGQPDGYAILRTLPEDFIVEEALPFTADGEGEHHLLQIRKRLLTTHQVAQKLASFAGVKRMDVSWAGLKDKYGVTSQWFSVRIPGKETPDWTSLNDDNLEVLQALRHGKKLRTGTLSGNRFVLTLRQLQPGTDLERRLEQIRAHGVPNYFGEQRFGHGGRNVERAAEMFAGKRIKDRNKRSIYLSAARSFLFNQVVSERLSRYGLVPLAGDTLMMPTGGSFFKSEPGDAEIPGRLQRGELRLSAPMAGEYLGGDDDADRFEQEVMGRWPELLQGLKDARMDQERRPLLLCPQQMSWQLEGDTLVLSFLLPAGAYATSVLRELVSYEEAHNIENQTVNG</sequence>
<proteinExistence type="inferred from homology"/>
<dbReference type="AlphaFoldDB" id="A0A4U1BGP8"/>
<dbReference type="InterPro" id="IPR020103">
    <property type="entry name" value="PsdUridine_synth_cat_dom_sf"/>
</dbReference>
<comment type="caution">
    <text evidence="6">The sequence shown here is derived from an EMBL/GenBank/DDBJ whole genome shotgun (WGS) entry which is preliminary data.</text>
</comment>
<dbReference type="PROSITE" id="PS50984">
    <property type="entry name" value="TRUD"/>
    <property type="match status" value="1"/>
</dbReference>